<reference evidence="8" key="1">
    <citation type="journal article" date="2019" name="Int. J. Syst. Evol. Microbiol.">
        <title>The Global Catalogue of Microorganisms (GCM) 10K type strain sequencing project: providing services to taxonomists for standard genome sequencing and annotation.</title>
        <authorList>
            <consortium name="The Broad Institute Genomics Platform"/>
            <consortium name="The Broad Institute Genome Sequencing Center for Infectious Disease"/>
            <person name="Wu L."/>
            <person name="Ma J."/>
        </authorList>
    </citation>
    <scope>NUCLEOTIDE SEQUENCE [LARGE SCALE GENOMIC DNA]</scope>
    <source>
        <strain evidence="8">CCUG 39402</strain>
    </source>
</reference>
<accession>A0ABW1TW37</accession>
<evidence type="ECO:0000256" key="3">
    <source>
        <dbReference type="ARBA" id="ARBA00022827"/>
    </source>
</evidence>
<keyword evidence="4" id="KW-0560">Oxidoreductase</keyword>
<feature type="region of interest" description="Disordered" evidence="5">
    <location>
        <begin position="289"/>
        <end position="316"/>
    </location>
</feature>
<evidence type="ECO:0000259" key="6">
    <source>
        <dbReference type="Pfam" id="PF00890"/>
    </source>
</evidence>
<dbReference type="NCBIfam" id="NF004789">
    <property type="entry name" value="PRK06134.1"/>
    <property type="match status" value="1"/>
</dbReference>
<evidence type="ECO:0000313" key="7">
    <source>
        <dbReference type="EMBL" id="MFC6281839.1"/>
    </source>
</evidence>
<dbReference type="InterPro" id="IPR050315">
    <property type="entry name" value="FAD-oxidoreductase_2"/>
</dbReference>
<dbReference type="Gene3D" id="3.50.50.60">
    <property type="entry name" value="FAD/NAD(P)-binding domain"/>
    <property type="match status" value="2"/>
</dbReference>
<evidence type="ECO:0000256" key="4">
    <source>
        <dbReference type="ARBA" id="ARBA00023002"/>
    </source>
</evidence>
<dbReference type="EMBL" id="JBHSRS010000018">
    <property type="protein sequence ID" value="MFC6281839.1"/>
    <property type="molecule type" value="Genomic_DNA"/>
</dbReference>
<comment type="caution">
    <text evidence="7">The sequence shown here is derived from an EMBL/GenBank/DDBJ whole genome shotgun (WGS) entry which is preliminary data.</text>
</comment>
<dbReference type="RefSeq" id="WP_371438558.1">
    <property type="nucleotide sequence ID" value="NZ_JBHSRS010000018.1"/>
</dbReference>
<evidence type="ECO:0000313" key="8">
    <source>
        <dbReference type="Proteomes" id="UP001596270"/>
    </source>
</evidence>
<dbReference type="InterPro" id="IPR003953">
    <property type="entry name" value="FAD-dep_OxRdtase_2_FAD-bd"/>
</dbReference>
<dbReference type="Pfam" id="PF00890">
    <property type="entry name" value="FAD_binding_2"/>
    <property type="match status" value="1"/>
</dbReference>
<dbReference type="SUPFAM" id="SSF56425">
    <property type="entry name" value="Succinate dehydrogenase/fumarate reductase flavoprotein, catalytic domain"/>
    <property type="match status" value="1"/>
</dbReference>
<keyword evidence="2" id="KW-0285">Flavoprotein</keyword>
<comment type="cofactor">
    <cofactor evidence="1">
        <name>FAD</name>
        <dbReference type="ChEBI" id="CHEBI:57692"/>
    </cofactor>
</comment>
<evidence type="ECO:0000256" key="2">
    <source>
        <dbReference type="ARBA" id="ARBA00022630"/>
    </source>
</evidence>
<name>A0ABW1TW37_9BURK</name>
<evidence type="ECO:0000256" key="5">
    <source>
        <dbReference type="SAM" id="MobiDB-lite"/>
    </source>
</evidence>
<dbReference type="PRINTS" id="PR00411">
    <property type="entry name" value="PNDRDTASEI"/>
</dbReference>
<proteinExistence type="predicted"/>
<keyword evidence="3" id="KW-0274">FAD</keyword>
<gene>
    <name evidence="7" type="ORF">ACFQND_11400</name>
</gene>
<sequence length="588" mass="62315">MTDHATGQQPAFDVLVVGSGAAGMVAAITAKLQGLRVIVVEKDTVYGGTSALSGGGMWIPGNPVSARLGIADSREDAKTYMLHEAGPHARQDMIDAFLDNGPEMVGFFEKNTAMQFLPAPVFPDYHPGMPGASQGGRTLYAAHYNGKALGKNIAALRPPIREMTLFGLVTVSGDEVRHFLRATKSWTSAKYVARVFGNHFMDLLRHGRGMRLTNGGALMARLAHTLYELDIPLWLSCPMQELIVEGGAVTGVRVERAGKLVELRPRHATVLACGGFPHDLARRSKLFPHLQRGGSHHSPAPQGNTGDGLRAAEKAGGRVSNDMAHAAAWVTLSRVPYGNGGYGLFPHFIDRAKPGIIAVNRSGNRFVNEADSYHDFIPALLASEPDGQPGPAFLIADHRAVRRYGLGFAKPFPMPLGGFLRSGYLRKGNTIAELAKAININAARLAQTIAQFNQDAAQGHDTQFGKGSTAYNRFMGDGDHDGPNPCLAPLVQGPFYAVEIVIGDLGTFAGLNTDTVARVTGANGRPIAGLYAVGNDMASVMGGAYPGGGITLGPAMTFGYVAARHIAQEAGRPQGHGADFSNPTTQPT</sequence>
<dbReference type="Proteomes" id="UP001596270">
    <property type="component" value="Unassembled WGS sequence"/>
</dbReference>
<organism evidence="7 8">
    <name type="scientific">Polaromonas aquatica</name>
    <dbReference type="NCBI Taxonomy" id="332657"/>
    <lineage>
        <taxon>Bacteria</taxon>
        <taxon>Pseudomonadati</taxon>
        <taxon>Pseudomonadota</taxon>
        <taxon>Betaproteobacteria</taxon>
        <taxon>Burkholderiales</taxon>
        <taxon>Comamonadaceae</taxon>
        <taxon>Polaromonas</taxon>
    </lineage>
</organism>
<dbReference type="SUPFAM" id="SSF51905">
    <property type="entry name" value="FAD/NAD(P)-binding domain"/>
    <property type="match status" value="1"/>
</dbReference>
<protein>
    <submittedName>
        <fullName evidence="7">FAD-dependent oxidoreductase</fullName>
    </submittedName>
</protein>
<dbReference type="PANTHER" id="PTHR43400:SF10">
    <property type="entry name" value="3-OXOSTEROID 1-DEHYDROGENASE"/>
    <property type="match status" value="1"/>
</dbReference>
<dbReference type="InterPro" id="IPR027477">
    <property type="entry name" value="Succ_DH/fumarate_Rdtase_cat_sf"/>
</dbReference>
<evidence type="ECO:0000256" key="1">
    <source>
        <dbReference type="ARBA" id="ARBA00001974"/>
    </source>
</evidence>
<dbReference type="InterPro" id="IPR036188">
    <property type="entry name" value="FAD/NAD-bd_sf"/>
</dbReference>
<feature type="domain" description="FAD-dependent oxidoreductase 2 FAD-binding" evidence="6">
    <location>
        <begin position="13"/>
        <end position="552"/>
    </location>
</feature>
<dbReference type="PANTHER" id="PTHR43400">
    <property type="entry name" value="FUMARATE REDUCTASE"/>
    <property type="match status" value="1"/>
</dbReference>
<keyword evidence="8" id="KW-1185">Reference proteome</keyword>